<dbReference type="Proteomes" id="UP001177023">
    <property type="component" value="Unassembled WGS sequence"/>
</dbReference>
<protein>
    <submittedName>
        <fullName evidence="1">Uncharacterized protein</fullName>
    </submittedName>
</protein>
<name>A0AA36D0T2_9BILA</name>
<organism evidence="1 2">
    <name type="scientific">Mesorhabditis spiculigera</name>
    <dbReference type="NCBI Taxonomy" id="96644"/>
    <lineage>
        <taxon>Eukaryota</taxon>
        <taxon>Metazoa</taxon>
        <taxon>Ecdysozoa</taxon>
        <taxon>Nematoda</taxon>
        <taxon>Chromadorea</taxon>
        <taxon>Rhabditida</taxon>
        <taxon>Rhabditina</taxon>
        <taxon>Rhabditomorpha</taxon>
        <taxon>Rhabditoidea</taxon>
        <taxon>Rhabditidae</taxon>
        <taxon>Mesorhabditinae</taxon>
        <taxon>Mesorhabditis</taxon>
    </lineage>
</organism>
<dbReference type="AlphaFoldDB" id="A0AA36D0T2"/>
<dbReference type="EMBL" id="CATQJA010002652">
    <property type="protein sequence ID" value="CAJ0577930.1"/>
    <property type="molecule type" value="Genomic_DNA"/>
</dbReference>
<gene>
    <name evidence="1" type="ORF">MSPICULIGERA_LOCUS16194</name>
</gene>
<comment type="caution">
    <text evidence="1">The sequence shown here is derived from an EMBL/GenBank/DDBJ whole genome shotgun (WGS) entry which is preliminary data.</text>
</comment>
<evidence type="ECO:0000313" key="2">
    <source>
        <dbReference type="Proteomes" id="UP001177023"/>
    </source>
</evidence>
<feature type="non-terminal residue" evidence="1">
    <location>
        <position position="1"/>
    </location>
</feature>
<accession>A0AA36D0T2</accession>
<keyword evidence="2" id="KW-1185">Reference proteome</keyword>
<sequence>MVYGPREDHLRCQQCVNRYGKAAPWNCVVCEETWANWCHAKISPGQLPEIGFPHIDDFSVSAVANLIDVAFCPMRTSLKGQMLRVSGKNRADDFDLTLFLREFERRLERVHDGRMEFEFPLSYGNLLKLLPASTALIGDFVALSFDYRTTEHDFAQRVDRVHGGRMELLDEQAADAKALKQWLSQRLGVKKETMDRRLYRISVYGKEFLAAFLSAKRNFFAKYGKHVTDEKQLKKKQANFLVAIFDV</sequence>
<proteinExistence type="predicted"/>
<reference evidence="1" key="1">
    <citation type="submission" date="2023-06" db="EMBL/GenBank/DDBJ databases">
        <authorList>
            <person name="Delattre M."/>
        </authorList>
    </citation>
    <scope>NUCLEOTIDE SEQUENCE</scope>
    <source>
        <strain evidence="1">AF72</strain>
    </source>
</reference>
<evidence type="ECO:0000313" key="1">
    <source>
        <dbReference type="EMBL" id="CAJ0577930.1"/>
    </source>
</evidence>